<name>A0AAN8DRV3_CHAGU</name>
<gene>
    <name evidence="1" type="ORF">CgunFtcFv8_017405</name>
</gene>
<evidence type="ECO:0000313" key="2">
    <source>
        <dbReference type="Proteomes" id="UP001331515"/>
    </source>
</evidence>
<dbReference type="EMBL" id="JAURVH010001520">
    <property type="protein sequence ID" value="KAK5924825.1"/>
    <property type="molecule type" value="Genomic_DNA"/>
</dbReference>
<dbReference type="AlphaFoldDB" id="A0AAN8DRV3"/>
<accession>A0AAN8DRV3</accession>
<organism evidence="1 2">
    <name type="scientific">Champsocephalus gunnari</name>
    <name type="common">Mackerel icefish</name>
    <dbReference type="NCBI Taxonomy" id="52237"/>
    <lineage>
        <taxon>Eukaryota</taxon>
        <taxon>Metazoa</taxon>
        <taxon>Chordata</taxon>
        <taxon>Craniata</taxon>
        <taxon>Vertebrata</taxon>
        <taxon>Euteleostomi</taxon>
        <taxon>Actinopterygii</taxon>
        <taxon>Neopterygii</taxon>
        <taxon>Teleostei</taxon>
        <taxon>Neoteleostei</taxon>
        <taxon>Acanthomorphata</taxon>
        <taxon>Eupercaria</taxon>
        <taxon>Perciformes</taxon>
        <taxon>Notothenioidei</taxon>
        <taxon>Channichthyidae</taxon>
        <taxon>Champsocephalus</taxon>
    </lineage>
</organism>
<reference evidence="1 2" key="1">
    <citation type="journal article" date="2023" name="Mol. Biol. Evol.">
        <title>Genomics of Secondarily Temperate Adaptation in the Only Non-Antarctic Icefish.</title>
        <authorList>
            <person name="Rivera-Colon A.G."/>
            <person name="Rayamajhi N."/>
            <person name="Minhas B.F."/>
            <person name="Madrigal G."/>
            <person name="Bilyk K.T."/>
            <person name="Yoon V."/>
            <person name="Hune M."/>
            <person name="Gregory S."/>
            <person name="Cheng C.H.C."/>
            <person name="Catchen J.M."/>
        </authorList>
    </citation>
    <scope>NUCLEOTIDE SEQUENCE [LARGE SCALE GENOMIC DNA]</scope>
    <source>
        <tissue evidence="1">White muscle</tissue>
    </source>
</reference>
<evidence type="ECO:0000313" key="1">
    <source>
        <dbReference type="EMBL" id="KAK5924825.1"/>
    </source>
</evidence>
<proteinExistence type="predicted"/>
<dbReference type="Proteomes" id="UP001331515">
    <property type="component" value="Unassembled WGS sequence"/>
</dbReference>
<comment type="caution">
    <text evidence="1">The sequence shown here is derived from an EMBL/GenBank/DDBJ whole genome shotgun (WGS) entry which is preliminary data.</text>
</comment>
<keyword evidence="2" id="KW-1185">Reference proteome</keyword>
<sequence>MYTLHTSSDPRCDKICIQHVGSQVTLHTRPYTESATTLPTIPPSCSASSCCLPAVLPATPPARVHPSAVPHPGTAVSPHYTVC</sequence>
<protein>
    <submittedName>
        <fullName evidence="1">Uncharacterized protein</fullName>
    </submittedName>
</protein>